<dbReference type="PANTHER" id="PTHR23221:SF7">
    <property type="entry name" value="PHOSPHATIDYLINOSITOL-GLYCAN-SPECIFIC PHOSPHOLIPASE D"/>
    <property type="match status" value="1"/>
</dbReference>
<dbReference type="InterPro" id="IPR013519">
    <property type="entry name" value="Int_alpha_beta-p"/>
</dbReference>
<keyword evidence="3" id="KW-0378">Hydrolase</keyword>
<evidence type="ECO:0000256" key="1">
    <source>
        <dbReference type="ARBA" id="ARBA00022729"/>
    </source>
</evidence>
<dbReference type="PROSITE" id="PS51257">
    <property type="entry name" value="PROKAR_LIPOPROTEIN"/>
    <property type="match status" value="1"/>
</dbReference>
<dbReference type="RefSeq" id="WP_243535905.1">
    <property type="nucleotide sequence ID" value="NZ_CP093442.1"/>
</dbReference>
<dbReference type="Gene3D" id="2.60.40.10">
    <property type="entry name" value="Immunoglobulins"/>
    <property type="match status" value="2"/>
</dbReference>
<feature type="chain" id="PRO_5047547695" description="Fibronectin type-III domain-containing protein" evidence="5">
    <location>
        <begin position="23"/>
        <end position="1544"/>
    </location>
</feature>
<dbReference type="SMART" id="SM00191">
    <property type="entry name" value="Int_alpha"/>
    <property type="match status" value="9"/>
</dbReference>
<accession>A0ABY4C5G5</accession>
<evidence type="ECO:0000256" key="5">
    <source>
        <dbReference type="SAM" id="SignalP"/>
    </source>
</evidence>
<dbReference type="InterPro" id="IPR013517">
    <property type="entry name" value="FG-GAP"/>
</dbReference>
<dbReference type="PROSITE" id="PS51470">
    <property type="entry name" value="FG_GAP"/>
    <property type="match status" value="4"/>
</dbReference>
<reference evidence="7" key="1">
    <citation type="submission" date="2022-03" db="EMBL/GenBank/DDBJ databases">
        <title>Genome Identification and Characterization of new species Bdellovibrio reynosense LBG001 sp. nov. from a Mexico soil sample.</title>
        <authorList>
            <person name="Camilli A."/>
            <person name="Ajao Y."/>
            <person name="Guo X."/>
        </authorList>
    </citation>
    <scope>NUCLEOTIDE SEQUENCE</scope>
    <source>
        <strain evidence="7">LBG001</strain>
    </source>
</reference>
<dbReference type="Proteomes" id="UP000830116">
    <property type="component" value="Chromosome"/>
</dbReference>
<evidence type="ECO:0000313" key="7">
    <source>
        <dbReference type="EMBL" id="UOF00186.1"/>
    </source>
</evidence>
<dbReference type="SUPFAM" id="SSF49265">
    <property type="entry name" value="Fibronectin type III"/>
    <property type="match status" value="1"/>
</dbReference>
<protein>
    <recommendedName>
        <fullName evidence="6">Fibronectin type-III domain-containing protein</fullName>
    </recommendedName>
</protein>
<dbReference type="InterPro" id="IPR003961">
    <property type="entry name" value="FN3_dom"/>
</dbReference>
<dbReference type="PROSITE" id="PS50853">
    <property type="entry name" value="FN3"/>
    <property type="match status" value="1"/>
</dbReference>
<dbReference type="CDD" id="cd00063">
    <property type="entry name" value="FN3"/>
    <property type="match status" value="1"/>
</dbReference>
<dbReference type="SMART" id="SM00060">
    <property type="entry name" value="FN3"/>
    <property type="match status" value="2"/>
</dbReference>
<keyword evidence="8" id="KW-1185">Reference proteome</keyword>
<name>A0ABY4C5G5_9BACT</name>
<keyword evidence="2" id="KW-0677">Repeat</keyword>
<evidence type="ECO:0000259" key="6">
    <source>
        <dbReference type="PROSITE" id="PS50853"/>
    </source>
</evidence>
<keyword evidence="4" id="KW-0325">Glycoprotein</keyword>
<gene>
    <name evidence="7" type="ORF">MNR06_10780</name>
</gene>
<evidence type="ECO:0000256" key="4">
    <source>
        <dbReference type="ARBA" id="ARBA00023180"/>
    </source>
</evidence>
<evidence type="ECO:0000256" key="3">
    <source>
        <dbReference type="ARBA" id="ARBA00022801"/>
    </source>
</evidence>
<sequence>MKCLLTILWIVIGLTAVSCSKAGLQGTTLPSKFEGLSSAVAISPTTVKLSWSLQARFKEYRIYRKGFNTPVKVETFATTNITGLSPDTYYDFSVTGVDALTDEEFGFENFIPVKTMATFTGVPSSGLTAQANGTVEVNWVKNGDDVTYKVYTKRESETWDLSTPTATAIDKSTVGVTSLASGAKYCFWVMAHYEDETYEPTNMAEAYINTKAPCVLVQSQLTNLPTVKINSAFIGNFPWFWTEGGDTTYKTEVFERFTDIRLATVNGNDYFRSIIPISPGSKNMYAKVSDTTGKVTIVDVLLDGSSGITKPLIRSLDGAGAKAPIIPRLVGGGLGMQELGYNVSVGDFNCDGLKDVAMAAPRATPYVSERHYESGGAVVVYYGYDAPPGFDANGNPIDPAPTLKTDVSPSADNSFPNAQLIYYTGLSSNTRLGQRLSVGNVNGDCFSRYTDLADSKANRVGLCDDLFTPATPPANINKIKKIYTCDDLAIQTAEGSVFVVFGDPVKGLVTGSGGNSYGLNEATCDPTSFKCRPAKYKNSTTYNVESIVFGDYNNDGYDDLAMAVQLNTSVRQVHVLRGDRFGLLPVSNAKTHAIIDAESLALGDLTDGTFVGKSVTEDFGGAIGTAFNSRKCVNNGSWVFRTTPAPAEKGYDFTKCDDLVIGVPDRAAGRGSIIVCKGDMLDSGTDKQKILGWTCKESYPDVAGGGSPEATHINVLGYGASILGIPNQNGYPLTNIIGAVNTTPNISGAVFVGAPRSTVSGSTTAGAVFGYYMTPRSNDFTTGGILGILAPQQDITAVNRIACNARNTNVTTGALQHCENQVIHTSPAESGVQFGYSLGTMDDIESVSRGLPSFAVSAPYRTVASSDGKKQLMNHGVIYLYKPDVSALGYEGATRIDSPQLSDDDSLGCTTGCTWYSGGVNPFGASIIYAKDLTAGAMFGFGGAGGADFNGDGTGDLFTSAPFQSSPTYYNGAGFIFNSNGSFASSVSVPDKTLNVNFGKELNYHFERAKIIGDVNGDGYDDMAAHISVANTVELAIYYGSSSGLVTSPDPARSPAAVGEPLKLVVDLDPGFGKEFYRIGSVNGDAYDDILIIGYYGSYIYYGSSSGVVSGNAPSLAPVGQNPLKFAISGGSNTANFHTSGVMMGSSSISALNITNYGTSNRAATYGDFNKDGYSDFAIATNTTDEPAAGVIPVGIDFSNSNNGRIYVFYGSNIGPQTNRSNGTLRLDDGAGGAADVVVENPCTDTTPKVCKVQILASPDIGVMFGWSLTGLKSLDNLAGDETDELVVGDPQFNANKGRAYLFKGSNKGLVYTPLQKMDPATAGEKFGYDVVAPGDINGDTLTDLVVSGPASSKVYAFYGAQVGTVYAFYGAASILSSDFFASSPIGENTLHATGTQPKVQRIAPISLGALTATDYFGYGVAAVGDINNDSYADIVVNMTGKDYDLEEILEDTGAFVVYYGGPLGLKINATASPTPRCYGGSTPVCEPSLIYLPERVAFEGSYISSSASGDINGDGVADLLMAAPGRGHPSGKAFATGVVYVLY</sequence>
<dbReference type="InterPro" id="IPR013783">
    <property type="entry name" value="Ig-like_fold"/>
</dbReference>
<evidence type="ECO:0000313" key="8">
    <source>
        <dbReference type="Proteomes" id="UP000830116"/>
    </source>
</evidence>
<keyword evidence="1 5" id="KW-0732">Signal</keyword>
<dbReference type="EMBL" id="CP093442">
    <property type="protein sequence ID" value="UOF00186.1"/>
    <property type="molecule type" value="Genomic_DNA"/>
</dbReference>
<dbReference type="Gene3D" id="2.130.10.130">
    <property type="entry name" value="Integrin alpha, N-terminal"/>
    <property type="match status" value="5"/>
</dbReference>
<dbReference type="PANTHER" id="PTHR23221">
    <property type="entry name" value="GLYCOSYLPHOSPHATIDYLINOSITOL PHOSPHOLIPASE D"/>
    <property type="match status" value="1"/>
</dbReference>
<proteinExistence type="predicted"/>
<evidence type="ECO:0000256" key="2">
    <source>
        <dbReference type="ARBA" id="ARBA00022737"/>
    </source>
</evidence>
<feature type="signal peptide" evidence="5">
    <location>
        <begin position="1"/>
        <end position="22"/>
    </location>
</feature>
<dbReference type="InterPro" id="IPR028994">
    <property type="entry name" value="Integrin_alpha_N"/>
</dbReference>
<dbReference type="SUPFAM" id="SSF69318">
    <property type="entry name" value="Integrin alpha N-terminal domain"/>
    <property type="match status" value="4"/>
</dbReference>
<dbReference type="InterPro" id="IPR036116">
    <property type="entry name" value="FN3_sf"/>
</dbReference>
<organism evidence="7 8">
    <name type="scientific">Bdellovibrio reynosensis</name>
    <dbReference type="NCBI Taxonomy" id="2835041"/>
    <lineage>
        <taxon>Bacteria</taxon>
        <taxon>Pseudomonadati</taxon>
        <taxon>Bdellovibrionota</taxon>
        <taxon>Bdellovibrionia</taxon>
        <taxon>Bdellovibrionales</taxon>
        <taxon>Pseudobdellovibrionaceae</taxon>
        <taxon>Bdellovibrio</taxon>
    </lineage>
</organism>
<dbReference type="Pfam" id="PF01839">
    <property type="entry name" value="FG-GAP"/>
    <property type="match status" value="2"/>
</dbReference>
<feature type="domain" description="Fibronectin type-III" evidence="6">
    <location>
        <begin position="123"/>
        <end position="213"/>
    </location>
</feature>